<feature type="domain" description="Response regulatory" evidence="5">
    <location>
        <begin position="5"/>
        <end position="121"/>
    </location>
</feature>
<organism evidence="6 7">
    <name type="scientific">Terrimonas rubra</name>
    <dbReference type="NCBI Taxonomy" id="1035890"/>
    <lineage>
        <taxon>Bacteria</taxon>
        <taxon>Pseudomonadati</taxon>
        <taxon>Bacteroidota</taxon>
        <taxon>Chitinophagia</taxon>
        <taxon>Chitinophagales</taxon>
        <taxon>Chitinophagaceae</taxon>
        <taxon>Terrimonas</taxon>
    </lineage>
</organism>
<evidence type="ECO:0000313" key="6">
    <source>
        <dbReference type="EMBL" id="MFD2919126.1"/>
    </source>
</evidence>
<evidence type="ECO:0000259" key="4">
    <source>
        <dbReference type="PROSITE" id="PS50043"/>
    </source>
</evidence>
<feature type="modified residue" description="4-aspartylphosphate" evidence="3">
    <location>
        <position position="56"/>
    </location>
</feature>
<dbReference type="Proteomes" id="UP001597511">
    <property type="component" value="Unassembled WGS sequence"/>
</dbReference>
<dbReference type="Pfam" id="PF00072">
    <property type="entry name" value="Response_reg"/>
    <property type="match status" value="1"/>
</dbReference>
<dbReference type="PRINTS" id="PR00038">
    <property type="entry name" value="HTHLUXR"/>
</dbReference>
<dbReference type="Pfam" id="PF00196">
    <property type="entry name" value="GerE"/>
    <property type="match status" value="1"/>
</dbReference>
<evidence type="ECO:0000256" key="2">
    <source>
        <dbReference type="ARBA" id="ARBA00023125"/>
    </source>
</evidence>
<evidence type="ECO:0000259" key="5">
    <source>
        <dbReference type="PROSITE" id="PS50110"/>
    </source>
</evidence>
<dbReference type="InterPro" id="IPR001789">
    <property type="entry name" value="Sig_transdc_resp-reg_receiver"/>
</dbReference>
<dbReference type="PROSITE" id="PS50110">
    <property type="entry name" value="RESPONSE_REGULATORY"/>
    <property type="match status" value="1"/>
</dbReference>
<comment type="caution">
    <text evidence="6">The sequence shown here is derived from an EMBL/GenBank/DDBJ whole genome shotgun (WGS) entry which is preliminary data.</text>
</comment>
<feature type="domain" description="HTH luxR-type" evidence="4">
    <location>
        <begin position="143"/>
        <end position="208"/>
    </location>
</feature>
<gene>
    <name evidence="6" type="ORF">ACFS6H_05330</name>
</gene>
<dbReference type="SMART" id="SM00421">
    <property type="entry name" value="HTH_LUXR"/>
    <property type="match status" value="1"/>
</dbReference>
<dbReference type="PROSITE" id="PS00622">
    <property type="entry name" value="HTH_LUXR_1"/>
    <property type="match status" value="1"/>
</dbReference>
<accession>A0ABW6A3D7</accession>
<evidence type="ECO:0000256" key="3">
    <source>
        <dbReference type="PROSITE-ProRule" id="PRU00169"/>
    </source>
</evidence>
<proteinExistence type="predicted"/>
<dbReference type="CDD" id="cd06170">
    <property type="entry name" value="LuxR_C_like"/>
    <property type="match status" value="1"/>
</dbReference>
<dbReference type="SMART" id="SM00448">
    <property type="entry name" value="REC"/>
    <property type="match status" value="1"/>
</dbReference>
<dbReference type="CDD" id="cd17535">
    <property type="entry name" value="REC_NarL-like"/>
    <property type="match status" value="1"/>
</dbReference>
<dbReference type="RefSeq" id="WP_386096010.1">
    <property type="nucleotide sequence ID" value="NZ_JBHUOZ010000001.1"/>
</dbReference>
<evidence type="ECO:0000313" key="7">
    <source>
        <dbReference type="Proteomes" id="UP001597511"/>
    </source>
</evidence>
<protein>
    <submittedName>
        <fullName evidence="6">Response regulator</fullName>
    </submittedName>
</protein>
<dbReference type="InterPro" id="IPR016032">
    <property type="entry name" value="Sig_transdc_resp-reg_C-effctor"/>
</dbReference>
<dbReference type="InterPro" id="IPR058245">
    <property type="entry name" value="NreC/VraR/RcsB-like_REC"/>
</dbReference>
<dbReference type="InterPro" id="IPR011006">
    <property type="entry name" value="CheY-like_superfamily"/>
</dbReference>
<dbReference type="PROSITE" id="PS50043">
    <property type="entry name" value="HTH_LUXR_2"/>
    <property type="match status" value="1"/>
</dbReference>
<reference evidence="7" key="1">
    <citation type="journal article" date="2019" name="Int. J. Syst. Evol. Microbiol.">
        <title>The Global Catalogue of Microorganisms (GCM) 10K type strain sequencing project: providing services to taxonomists for standard genome sequencing and annotation.</title>
        <authorList>
            <consortium name="The Broad Institute Genomics Platform"/>
            <consortium name="The Broad Institute Genome Sequencing Center for Infectious Disease"/>
            <person name="Wu L."/>
            <person name="Ma J."/>
        </authorList>
    </citation>
    <scope>NUCLEOTIDE SEQUENCE [LARGE SCALE GENOMIC DNA]</scope>
    <source>
        <strain evidence="7">KCTC 23299</strain>
    </source>
</reference>
<name>A0ABW6A3D7_9BACT</name>
<dbReference type="SUPFAM" id="SSF52172">
    <property type="entry name" value="CheY-like"/>
    <property type="match status" value="1"/>
</dbReference>
<dbReference type="Gene3D" id="3.40.50.2300">
    <property type="match status" value="1"/>
</dbReference>
<keyword evidence="1 3" id="KW-0597">Phosphoprotein</keyword>
<dbReference type="EMBL" id="JBHUOZ010000001">
    <property type="protein sequence ID" value="MFD2919126.1"/>
    <property type="molecule type" value="Genomic_DNA"/>
</dbReference>
<dbReference type="SUPFAM" id="SSF46894">
    <property type="entry name" value="C-terminal effector domain of the bipartite response regulators"/>
    <property type="match status" value="1"/>
</dbReference>
<keyword evidence="7" id="KW-1185">Reference proteome</keyword>
<sequence length="211" mass="23105">METIKILICDDHPLISEGLEKMIANINNMTIIGTAPAIVPLMDLLTQKQPDIILLDINLPDGNGADVCLTIKKQFPRVKILVISSHGDRGSLVKMIRNGASGYLLKSASAGEIENAINLVYQGGTYYSAEMQKLVTSVLSDILQNEHPPVTRREKEILVCLKEGLNSQQIADKLFISPLTVETHRKNLLAKFNVGKTINMLEKASAMGLIS</sequence>
<evidence type="ECO:0000256" key="1">
    <source>
        <dbReference type="ARBA" id="ARBA00022553"/>
    </source>
</evidence>
<keyword evidence="2" id="KW-0238">DNA-binding</keyword>
<dbReference type="PANTHER" id="PTHR43214:SF43">
    <property type="entry name" value="TWO-COMPONENT RESPONSE REGULATOR"/>
    <property type="match status" value="1"/>
</dbReference>
<dbReference type="InterPro" id="IPR000792">
    <property type="entry name" value="Tscrpt_reg_LuxR_C"/>
</dbReference>
<dbReference type="PANTHER" id="PTHR43214">
    <property type="entry name" value="TWO-COMPONENT RESPONSE REGULATOR"/>
    <property type="match status" value="1"/>
</dbReference>
<dbReference type="InterPro" id="IPR039420">
    <property type="entry name" value="WalR-like"/>
</dbReference>